<evidence type="ECO:0000313" key="1">
    <source>
        <dbReference type="EMBL" id="ABW28858.1"/>
    </source>
</evidence>
<organism evidence="1 2">
    <name type="scientific">Acaryochloris marina (strain MBIC 11017)</name>
    <dbReference type="NCBI Taxonomy" id="329726"/>
    <lineage>
        <taxon>Bacteria</taxon>
        <taxon>Bacillati</taxon>
        <taxon>Cyanobacteriota</taxon>
        <taxon>Cyanophyceae</taxon>
        <taxon>Acaryochloridales</taxon>
        <taxon>Acaryochloridaceae</taxon>
        <taxon>Acaryochloris</taxon>
    </lineage>
</organism>
<dbReference type="KEGG" id="amr:AM1_3873"/>
<evidence type="ECO:0000313" key="2">
    <source>
        <dbReference type="Proteomes" id="UP000000268"/>
    </source>
</evidence>
<dbReference type="HOGENOM" id="CLU_3163349_0_0_3"/>
<dbReference type="Proteomes" id="UP000000268">
    <property type="component" value="Chromosome"/>
</dbReference>
<protein>
    <submittedName>
        <fullName evidence="1">Uncharacterized protein</fullName>
    </submittedName>
</protein>
<proteinExistence type="predicted"/>
<keyword evidence="2" id="KW-1185">Reference proteome</keyword>
<sequence>MNLDKESAFLRMLRTNTVSLLYPFDSCDRFSKHTELIKYFKKILFQY</sequence>
<name>B0C719_ACAM1</name>
<dbReference type="STRING" id="329726.AM1_3873"/>
<reference evidence="1 2" key="1">
    <citation type="journal article" date="2008" name="Proc. Natl. Acad. Sci. U.S.A.">
        <title>Niche adaptation and genome expansion in the chlorophyll d-producing cyanobacterium Acaryochloris marina.</title>
        <authorList>
            <person name="Swingley W.D."/>
            <person name="Chen M."/>
            <person name="Cheung P.C."/>
            <person name="Conrad A.L."/>
            <person name="Dejesa L.C."/>
            <person name="Hao J."/>
            <person name="Honchak B.M."/>
            <person name="Karbach L.E."/>
            <person name="Kurdoglu A."/>
            <person name="Lahiri S."/>
            <person name="Mastrian S.D."/>
            <person name="Miyashita H."/>
            <person name="Page L."/>
            <person name="Ramakrishna P."/>
            <person name="Satoh S."/>
            <person name="Sattley W.M."/>
            <person name="Shimada Y."/>
            <person name="Taylor H.L."/>
            <person name="Tomo T."/>
            <person name="Tsuchiya T."/>
            <person name="Wang Z.T."/>
            <person name="Raymond J."/>
            <person name="Mimuro M."/>
            <person name="Blankenship R.E."/>
            <person name="Touchman J.W."/>
        </authorList>
    </citation>
    <scope>NUCLEOTIDE SEQUENCE [LARGE SCALE GENOMIC DNA]</scope>
    <source>
        <strain evidence="2">MBIC 11017</strain>
    </source>
</reference>
<dbReference type="EMBL" id="CP000828">
    <property type="protein sequence ID" value="ABW28858.1"/>
    <property type="molecule type" value="Genomic_DNA"/>
</dbReference>
<accession>B0C719</accession>
<dbReference type="AlphaFoldDB" id="B0C719"/>
<gene>
    <name evidence="1" type="ordered locus">AM1_3873</name>
</gene>